<dbReference type="STRING" id="673862.BABL1_gene_409"/>
<dbReference type="AlphaFoldDB" id="V6DG81"/>
<reference evidence="2 3" key="1">
    <citation type="journal article" date="2015" name="Biol. Direct">
        <title>Babela massiliensis, a representative of a widespread bacterial phylum with unusual adaptations to parasitism in amoebae.</title>
        <authorList>
            <person name="Pagnier I."/>
            <person name="Yutin N."/>
            <person name="Croce O."/>
            <person name="Makarova K.S."/>
            <person name="Wolf Y.I."/>
            <person name="Benamar S."/>
            <person name="Raoult D."/>
            <person name="Koonin E.V."/>
            <person name="La Scola B."/>
        </authorList>
    </citation>
    <scope>NUCLEOTIDE SEQUENCE [LARGE SCALE GENOMIC DNA]</scope>
    <source>
        <strain evidence="3">BABL1</strain>
    </source>
</reference>
<feature type="domain" description="Gcp-like" evidence="1">
    <location>
        <begin position="33"/>
        <end position="155"/>
    </location>
</feature>
<dbReference type="GO" id="GO:0008233">
    <property type="term" value="F:peptidase activity"/>
    <property type="evidence" value="ECO:0007669"/>
    <property type="project" value="UniProtKB-KW"/>
</dbReference>
<dbReference type="GO" id="GO:0006508">
    <property type="term" value="P:proteolysis"/>
    <property type="evidence" value="ECO:0007669"/>
    <property type="project" value="UniProtKB-KW"/>
</dbReference>
<dbReference type="EMBL" id="HG793133">
    <property type="protein sequence ID" value="CDK30607.1"/>
    <property type="molecule type" value="Genomic_DNA"/>
</dbReference>
<keyword evidence="2" id="KW-0645">Protease</keyword>
<dbReference type="OrthoDB" id="9784166at2"/>
<name>V6DG81_9BACT</name>
<dbReference type="Gene3D" id="3.30.420.40">
    <property type="match status" value="2"/>
</dbReference>
<organism evidence="2 3">
    <name type="scientific">Candidatus Babela massiliensis</name>
    <dbReference type="NCBI Taxonomy" id="673862"/>
    <lineage>
        <taxon>Bacteria</taxon>
        <taxon>Candidatus Babelota</taxon>
        <taxon>Candidatus Babeliae</taxon>
        <taxon>Candidatus Babeliales</taxon>
        <taxon>Candidatus Babeliaceae</taxon>
        <taxon>Candidatus Babela</taxon>
    </lineage>
</organism>
<dbReference type="RefSeq" id="WP_023792004.1">
    <property type="nucleotide sequence ID" value="NC_023003.1"/>
</dbReference>
<dbReference type="InterPro" id="IPR043129">
    <property type="entry name" value="ATPase_NBD"/>
</dbReference>
<keyword evidence="3" id="KW-1185">Reference proteome</keyword>
<protein>
    <submittedName>
        <fullName evidence="2">Glycoprotease family protein</fullName>
    </submittedName>
</protein>
<dbReference type="HOGENOM" id="CLU_1233158_0_0_7"/>
<dbReference type="GO" id="GO:0002949">
    <property type="term" value="P:tRNA threonylcarbamoyladenosine modification"/>
    <property type="evidence" value="ECO:0007669"/>
    <property type="project" value="InterPro"/>
</dbReference>
<sequence length="224" mass="25367">MVYFLTLNTQYKDVEIGLFNDNKDIITKETIVNKDINKYLLNTLSDILNKNNIHFHDLAFIAANQGPAPFTTLRVVLATLNGLNFASQVPLIGINGLNALLNQYQNKENKLTIALLNAYGQDLYYAFQYQGQYETGCQNYTTLLNQIKDRFTQESLVFIGNGANLYQKEIKSIFDNKADILNPNIESASIETISQEAIKSYKTQNTVFELLPVYLKDSINSISK</sequence>
<evidence type="ECO:0000313" key="3">
    <source>
        <dbReference type="Proteomes" id="UP000018769"/>
    </source>
</evidence>
<dbReference type="KEGG" id="dpb:BABL1_gene_409"/>
<proteinExistence type="predicted"/>
<dbReference type="NCBIfam" id="TIGR03725">
    <property type="entry name" value="T6A_YeaZ"/>
    <property type="match status" value="1"/>
</dbReference>
<dbReference type="SUPFAM" id="SSF53067">
    <property type="entry name" value="Actin-like ATPase domain"/>
    <property type="match status" value="1"/>
</dbReference>
<dbReference type="eggNOG" id="COG1214">
    <property type="taxonomic scope" value="Bacteria"/>
</dbReference>
<keyword evidence="2" id="KW-0378">Hydrolase</keyword>
<gene>
    <name evidence="2" type="ORF">BABL1_gene_409</name>
</gene>
<dbReference type="Pfam" id="PF00814">
    <property type="entry name" value="TsaD"/>
    <property type="match status" value="1"/>
</dbReference>
<dbReference type="InterPro" id="IPR000905">
    <property type="entry name" value="Gcp-like_dom"/>
</dbReference>
<accession>V6DG81</accession>
<dbReference type="Proteomes" id="UP000018769">
    <property type="component" value="Chromosome I"/>
</dbReference>
<evidence type="ECO:0000259" key="1">
    <source>
        <dbReference type="Pfam" id="PF00814"/>
    </source>
</evidence>
<evidence type="ECO:0000313" key="2">
    <source>
        <dbReference type="EMBL" id="CDK30607.1"/>
    </source>
</evidence>
<dbReference type="InterPro" id="IPR022496">
    <property type="entry name" value="T6A_TsaB"/>
</dbReference>